<dbReference type="KEGG" id="ker:91102453"/>
<feature type="compositionally biased region" description="Polar residues" evidence="1">
    <location>
        <begin position="78"/>
        <end position="121"/>
    </location>
</feature>
<feature type="region of interest" description="Disordered" evidence="1">
    <location>
        <begin position="255"/>
        <end position="288"/>
    </location>
</feature>
<gene>
    <name evidence="2" type="ORF">V865_003650</name>
</gene>
<dbReference type="EMBL" id="CP144089">
    <property type="protein sequence ID" value="WWD05569.1"/>
    <property type="molecule type" value="Genomic_DNA"/>
</dbReference>
<feature type="compositionally biased region" description="Basic and acidic residues" evidence="1">
    <location>
        <begin position="255"/>
        <end position="264"/>
    </location>
</feature>
<sequence>MCTASRTAKPPTPQARTESKVKPVSSNSRLIRLSLRRKSIESSTTTVSSSTVGGPSRSTNNLQLEFHKPTAVPPSPSPRDTASPTPILSLGDSTSADPGNLSSAHNSDPHPTNAQSTSSPGNVEDNLLLPNPLSTANTCEPGDYITYWRKRAFNYEDRFMDQKERCEILEDYKRRRENEDSQGSGVDIHRLFRQREEQMDREREEWQSEIKTLKEDLEKKTETLGLAQESQEASERQLILEVAVNKTITKERDDLQSVKNELDSAKSQAESAYERYQSQTKKRIFKTR</sequence>
<protein>
    <recommendedName>
        <fullName evidence="4">GDP/GTP exchange factor Sec2 N-terminal domain-containing protein</fullName>
    </recommendedName>
</protein>
<feature type="region of interest" description="Disordered" evidence="1">
    <location>
        <begin position="1"/>
        <end position="141"/>
    </location>
</feature>
<organism evidence="2 3">
    <name type="scientific">Kwoniella europaea PYCC6329</name>
    <dbReference type="NCBI Taxonomy" id="1423913"/>
    <lineage>
        <taxon>Eukaryota</taxon>
        <taxon>Fungi</taxon>
        <taxon>Dikarya</taxon>
        <taxon>Basidiomycota</taxon>
        <taxon>Agaricomycotina</taxon>
        <taxon>Tremellomycetes</taxon>
        <taxon>Tremellales</taxon>
        <taxon>Cryptococcaceae</taxon>
        <taxon>Kwoniella</taxon>
    </lineage>
</organism>
<evidence type="ECO:0000313" key="2">
    <source>
        <dbReference type="EMBL" id="WWD05569.1"/>
    </source>
</evidence>
<accession>A0AAX4KHI4</accession>
<keyword evidence="3" id="KW-1185">Reference proteome</keyword>
<dbReference type="Proteomes" id="UP001358614">
    <property type="component" value="Chromosome 1"/>
</dbReference>
<evidence type="ECO:0000256" key="1">
    <source>
        <dbReference type="SAM" id="MobiDB-lite"/>
    </source>
</evidence>
<proteinExistence type="predicted"/>
<dbReference type="AlphaFoldDB" id="A0AAX4KHI4"/>
<evidence type="ECO:0008006" key="4">
    <source>
        <dbReference type="Google" id="ProtNLM"/>
    </source>
</evidence>
<reference evidence="2 3" key="1">
    <citation type="submission" date="2024-01" db="EMBL/GenBank/DDBJ databases">
        <title>Comparative genomics of Cryptococcus and Kwoniella reveals pathogenesis evolution and contrasting modes of karyotype evolution via chromosome fusion or intercentromeric recombination.</title>
        <authorList>
            <person name="Coelho M.A."/>
            <person name="David-Palma M."/>
            <person name="Shea T."/>
            <person name="Bowers K."/>
            <person name="McGinley-Smith S."/>
            <person name="Mohammad A.W."/>
            <person name="Gnirke A."/>
            <person name="Yurkov A.M."/>
            <person name="Nowrousian M."/>
            <person name="Sun S."/>
            <person name="Cuomo C.A."/>
            <person name="Heitman J."/>
        </authorList>
    </citation>
    <scope>NUCLEOTIDE SEQUENCE [LARGE SCALE GENOMIC DNA]</scope>
    <source>
        <strain evidence="2 3">PYCC6329</strain>
    </source>
</reference>
<feature type="compositionally biased region" description="Low complexity" evidence="1">
    <location>
        <begin position="41"/>
        <end position="59"/>
    </location>
</feature>
<dbReference type="GeneID" id="91102453"/>
<dbReference type="RefSeq" id="XP_066083536.1">
    <property type="nucleotide sequence ID" value="XM_066227439.1"/>
</dbReference>
<name>A0AAX4KHI4_9TREE</name>
<evidence type="ECO:0000313" key="3">
    <source>
        <dbReference type="Proteomes" id="UP001358614"/>
    </source>
</evidence>